<dbReference type="InterPro" id="IPR050527">
    <property type="entry name" value="Snail/Krueppel_Znf"/>
</dbReference>
<evidence type="ECO:0000256" key="7">
    <source>
        <dbReference type="ARBA" id="ARBA00023015"/>
    </source>
</evidence>
<dbReference type="GO" id="GO:0000981">
    <property type="term" value="F:DNA-binding transcription factor activity, RNA polymerase II-specific"/>
    <property type="evidence" value="ECO:0007669"/>
    <property type="project" value="TreeGrafter"/>
</dbReference>
<keyword evidence="5 11" id="KW-0863">Zinc-finger</keyword>
<dbReference type="InParanoid" id="E4WUY7"/>
<evidence type="ECO:0000313" key="15">
    <source>
        <dbReference type="Proteomes" id="UP000001307"/>
    </source>
</evidence>
<dbReference type="Proteomes" id="UP000001307">
    <property type="component" value="Unassembled WGS sequence"/>
</dbReference>
<keyword evidence="7" id="KW-0805">Transcription regulation</keyword>
<evidence type="ECO:0000256" key="2">
    <source>
        <dbReference type="ARBA" id="ARBA00006991"/>
    </source>
</evidence>
<evidence type="ECO:0000256" key="10">
    <source>
        <dbReference type="ARBA" id="ARBA00023242"/>
    </source>
</evidence>
<evidence type="ECO:0000259" key="13">
    <source>
        <dbReference type="PROSITE" id="PS50157"/>
    </source>
</evidence>
<name>E4WUY7_OIKDI</name>
<dbReference type="InterPro" id="IPR013087">
    <property type="entry name" value="Znf_C2H2_type"/>
</dbReference>
<feature type="domain" description="C2H2-type" evidence="13">
    <location>
        <begin position="188"/>
        <end position="213"/>
    </location>
</feature>
<dbReference type="EMBL" id="FN653017">
    <property type="protein sequence ID" value="CBY21669.1"/>
    <property type="molecule type" value="Genomic_DNA"/>
</dbReference>
<keyword evidence="4" id="KW-0677">Repeat</keyword>
<keyword evidence="10" id="KW-0539">Nucleus</keyword>
<sequence length="271" mass="31239">MNLKRACEVNTEQPSSATSSKRLTEIEKQSESVFEPGSDTEYDPNMSANEANMTEDEAQASEKPKRIFKCSHCHATFTRKKNRATHELTHIESEKKHKCTKCDKAFIYSSQLKRHLARHKTHTCDKCDFVTDLMSVMIKHKKTHSVKKLRECEKPQQCPHCDKILSTASSLRVHIKTMHAKSEFIEVSVCGMCGREYETKKALKEHYKTVHQGLTFPCPVCKKEFGTKRSLIRHLDNPNIKCTMKKDDELPKIERKKMDDLLPQFELKAGI</sequence>
<feature type="domain" description="C2H2-type" evidence="13">
    <location>
        <begin position="68"/>
        <end position="95"/>
    </location>
</feature>
<protein>
    <recommendedName>
        <fullName evidence="13">C2H2-type domain-containing protein</fullName>
    </recommendedName>
</protein>
<keyword evidence="8" id="KW-0238">DNA-binding</keyword>
<dbReference type="Pfam" id="PF00096">
    <property type="entry name" value="zf-C2H2"/>
    <property type="match status" value="4"/>
</dbReference>
<dbReference type="OrthoDB" id="40579at2759"/>
<dbReference type="PANTHER" id="PTHR24388">
    <property type="entry name" value="ZINC FINGER PROTEIN"/>
    <property type="match status" value="1"/>
</dbReference>
<evidence type="ECO:0000256" key="12">
    <source>
        <dbReference type="SAM" id="MobiDB-lite"/>
    </source>
</evidence>
<evidence type="ECO:0000256" key="3">
    <source>
        <dbReference type="ARBA" id="ARBA00022723"/>
    </source>
</evidence>
<evidence type="ECO:0000256" key="9">
    <source>
        <dbReference type="ARBA" id="ARBA00023163"/>
    </source>
</evidence>
<proteinExistence type="inferred from homology"/>
<dbReference type="GO" id="GO:0000978">
    <property type="term" value="F:RNA polymerase II cis-regulatory region sequence-specific DNA binding"/>
    <property type="evidence" value="ECO:0007669"/>
    <property type="project" value="TreeGrafter"/>
</dbReference>
<dbReference type="Gene3D" id="3.30.160.60">
    <property type="entry name" value="Classic Zinc Finger"/>
    <property type="match status" value="3"/>
</dbReference>
<reference evidence="14" key="1">
    <citation type="journal article" date="2010" name="Science">
        <title>Plasticity of animal genome architecture unmasked by rapid evolution of a pelagic tunicate.</title>
        <authorList>
            <person name="Denoeud F."/>
            <person name="Henriet S."/>
            <person name="Mungpakdee S."/>
            <person name="Aury J.M."/>
            <person name="Da Silva C."/>
            <person name="Brinkmann H."/>
            <person name="Mikhaleva J."/>
            <person name="Olsen L.C."/>
            <person name="Jubin C."/>
            <person name="Canestro C."/>
            <person name="Bouquet J.M."/>
            <person name="Danks G."/>
            <person name="Poulain J."/>
            <person name="Campsteijn C."/>
            <person name="Adamski M."/>
            <person name="Cross I."/>
            <person name="Yadetie F."/>
            <person name="Muffato M."/>
            <person name="Louis A."/>
            <person name="Butcher S."/>
            <person name="Tsagkogeorga G."/>
            <person name="Konrad A."/>
            <person name="Singh S."/>
            <person name="Jensen M.F."/>
            <person name="Cong E.H."/>
            <person name="Eikeseth-Otteraa H."/>
            <person name="Noel B."/>
            <person name="Anthouard V."/>
            <person name="Porcel B.M."/>
            <person name="Kachouri-Lafond R."/>
            <person name="Nishino A."/>
            <person name="Ugolini M."/>
            <person name="Chourrout P."/>
            <person name="Nishida H."/>
            <person name="Aasland R."/>
            <person name="Huzurbazar S."/>
            <person name="Westhof E."/>
            <person name="Delsuc F."/>
            <person name="Lehrach H."/>
            <person name="Reinhardt R."/>
            <person name="Weissenbach J."/>
            <person name="Roy S.W."/>
            <person name="Artiguenave F."/>
            <person name="Postlethwait J.H."/>
            <person name="Manak J.R."/>
            <person name="Thompson E.M."/>
            <person name="Jaillon O."/>
            <person name="Du Pasquier L."/>
            <person name="Boudinot P."/>
            <person name="Liberles D.A."/>
            <person name="Volff J.N."/>
            <person name="Philippe H."/>
            <person name="Lenhard B."/>
            <person name="Roest Crollius H."/>
            <person name="Wincker P."/>
            <person name="Chourrout D."/>
        </authorList>
    </citation>
    <scope>NUCLEOTIDE SEQUENCE [LARGE SCALE GENOMIC DNA]</scope>
</reference>
<gene>
    <name evidence="14" type="ORF">GSOID_T00009443001</name>
</gene>
<dbReference type="PROSITE" id="PS00028">
    <property type="entry name" value="ZINC_FINGER_C2H2_1"/>
    <property type="match status" value="4"/>
</dbReference>
<dbReference type="GO" id="GO:0008270">
    <property type="term" value="F:zinc ion binding"/>
    <property type="evidence" value="ECO:0007669"/>
    <property type="project" value="UniProtKB-KW"/>
</dbReference>
<evidence type="ECO:0000256" key="6">
    <source>
        <dbReference type="ARBA" id="ARBA00022833"/>
    </source>
</evidence>
<dbReference type="FunFam" id="3.30.160.60:FF:000446">
    <property type="entry name" value="Zinc finger protein"/>
    <property type="match status" value="1"/>
</dbReference>
<feature type="domain" description="C2H2-type" evidence="13">
    <location>
        <begin position="97"/>
        <end position="127"/>
    </location>
</feature>
<keyword evidence="6" id="KW-0862">Zinc</keyword>
<evidence type="ECO:0000313" key="14">
    <source>
        <dbReference type="EMBL" id="CBY21669.1"/>
    </source>
</evidence>
<feature type="domain" description="C2H2-type" evidence="13">
    <location>
        <begin position="156"/>
        <end position="184"/>
    </location>
</feature>
<organism evidence="14">
    <name type="scientific">Oikopleura dioica</name>
    <name type="common">Tunicate</name>
    <dbReference type="NCBI Taxonomy" id="34765"/>
    <lineage>
        <taxon>Eukaryota</taxon>
        <taxon>Metazoa</taxon>
        <taxon>Chordata</taxon>
        <taxon>Tunicata</taxon>
        <taxon>Appendicularia</taxon>
        <taxon>Copelata</taxon>
        <taxon>Oikopleuridae</taxon>
        <taxon>Oikopleura</taxon>
    </lineage>
</organism>
<keyword evidence="3" id="KW-0479">Metal-binding</keyword>
<accession>E4WUY7</accession>
<evidence type="ECO:0000256" key="1">
    <source>
        <dbReference type="ARBA" id="ARBA00004123"/>
    </source>
</evidence>
<dbReference type="SMART" id="SM00355">
    <property type="entry name" value="ZnF_C2H2"/>
    <property type="match status" value="6"/>
</dbReference>
<dbReference type="GO" id="GO:0005634">
    <property type="term" value="C:nucleus"/>
    <property type="evidence" value="ECO:0007669"/>
    <property type="project" value="UniProtKB-SubCell"/>
</dbReference>
<keyword evidence="15" id="KW-1185">Reference proteome</keyword>
<comment type="subcellular location">
    <subcellularLocation>
        <location evidence="1">Nucleus</location>
    </subcellularLocation>
</comment>
<comment type="similarity">
    <text evidence="2">Belongs to the krueppel C2H2-type zinc-finger protein family.</text>
</comment>
<dbReference type="PANTHER" id="PTHR24388:SF96">
    <property type="entry name" value="GENE, 32687-RELATED"/>
    <property type="match status" value="1"/>
</dbReference>
<keyword evidence="9" id="KW-0804">Transcription</keyword>
<evidence type="ECO:0000256" key="8">
    <source>
        <dbReference type="ARBA" id="ARBA00023125"/>
    </source>
</evidence>
<dbReference type="SUPFAM" id="SSF57667">
    <property type="entry name" value="beta-beta-alpha zinc fingers"/>
    <property type="match status" value="3"/>
</dbReference>
<evidence type="ECO:0000256" key="5">
    <source>
        <dbReference type="ARBA" id="ARBA00022771"/>
    </source>
</evidence>
<evidence type="ECO:0000256" key="4">
    <source>
        <dbReference type="ARBA" id="ARBA00022737"/>
    </source>
</evidence>
<dbReference type="InterPro" id="IPR036236">
    <property type="entry name" value="Znf_C2H2_sf"/>
</dbReference>
<evidence type="ECO:0000256" key="11">
    <source>
        <dbReference type="PROSITE-ProRule" id="PRU00042"/>
    </source>
</evidence>
<dbReference type="AlphaFoldDB" id="E4WUY7"/>
<dbReference type="PROSITE" id="PS50157">
    <property type="entry name" value="ZINC_FINGER_C2H2_2"/>
    <property type="match status" value="4"/>
</dbReference>
<feature type="region of interest" description="Disordered" evidence="12">
    <location>
        <begin position="1"/>
        <end position="61"/>
    </location>
</feature>
<feature type="compositionally biased region" description="Polar residues" evidence="12">
    <location>
        <begin position="10"/>
        <end position="21"/>
    </location>
</feature>